<evidence type="ECO:0000256" key="2">
    <source>
        <dbReference type="SAM" id="SignalP"/>
    </source>
</evidence>
<organism evidence="3 4">
    <name type="scientific">Novosphingobium malaysiense</name>
    <dbReference type="NCBI Taxonomy" id="1348853"/>
    <lineage>
        <taxon>Bacteria</taxon>
        <taxon>Pseudomonadati</taxon>
        <taxon>Pseudomonadota</taxon>
        <taxon>Alphaproteobacteria</taxon>
        <taxon>Sphingomonadales</taxon>
        <taxon>Sphingomonadaceae</taxon>
        <taxon>Novosphingobium</taxon>
    </lineage>
</organism>
<dbReference type="RefSeq" id="WP_039283243.1">
    <property type="nucleotide sequence ID" value="NZ_JTDI01000003.1"/>
</dbReference>
<protein>
    <recommendedName>
        <fullName evidence="5">Lipoprotein</fullName>
    </recommendedName>
</protein>
<gene>
    <name evidence="3" type="ORF">LK12_10565</name>
</gene>
<name>A0A0B1ZQ28_9SPHN</name>
<dbReference type="AlphaFoldDB" id="A0A0B1ZQ28"/>
<keyword evidence="4" id="KW-1185">Reference proteome</keyword>
<reference evidence="3 4" key="1">
    <citation type="submission" date="2014-10" db="EMBL/GenBank/DDBJ databases">
        <title>Genome sequence of Novosphingobium malaysiense MUSC 273(T).</title>
        <authorList>
            <person name="Lee L.-H."/>
        </authorList>
    </citation>
    <scope>NUCLEOTIDE SEQUENCE [LARGE SCALE GENOMIC DNA]</scope>
    <source>
        <strain evidence="3 4">MUSC 273</strain>
    </source>
</reference>
<dbReference type="Proteomes" id="UP000031057">
    <property type="component" value="Unassembled WGS sequence"/>
</dbReference>
<evidence type="ECO:0008006" key="5">
    <source>
        <dbReference type="Google" id="ProtNLM"/>
    </source>
</evidence>
<comment type="caution">
    <text evidence="3">The sequence shown here is derived from an EMBL/GenBank/DDBJ whole genome shotgun (WGS) entry which is preliminary data.</text>
</comment>
<feature type="chain" id="PRO_5002069094" description="Lipoprotein" evidence="2">
    <location>
        <begin position="25"/>
        <end position="94"/>
    </location>
</feature>
<keyword evidence="2" id="KW-0732">Signal</keyword>
<feature type="region of interest" description="Disordered" evidence="1">
    <location>
        <begin position="45"/>
        <end position="94"/>
    </location>
</feature>
<evidence type="ECO:0000313" key="3">
    <source>
        <dbReference type="EMBL" id="KHK91312.1"/>
    </source>
</evidence>
<feature type="signal peptide" evidence="2">
    <location>
        <begin position="1"/>
        <end position="24"/>
    </location>
</feature>
<evidence type="ECO:0000313" key="4">
    <source>
        <dbReference type="Proteomes" id="UP000031057"/>
    </source>
</evidence>
<evidence type="ECO:0000256" key="1">
    <source>
        <dbReference type="SAM" id="MobiDB-lite"/>
    </source>
</evidence>
<sequence>MVKRITRCIGTAAAMALVPTAASAGTKAKQSVPHISTSDFKEAVFNSYDEPPGRAEHGNGNGYGTDAPDEGSHKGWDNGNHFGWGNGRNGSGGS</sequence>
<accession>A0A0B1ZQ28</accession>
<feature type="compositionally biased region" description="Gly residues" evidence="1">
    <location>
        <begin position="82"/>
        <end position="94"/>
    </location>
</feature>
<proteinExistence type="predicted"/>
<dbReference type="EMBL" id="JTDI01000003">
    <property type="protein sequence ID" value="KHK91312.1"/>
    <property type="molecule type" value="Genomic_DNA"/>
</dbReference>